<feature type="compositionally biased region" description="Basic and acidic residues" evidence="6">
    <location>
        <begin position="24"/>
        <end position="58"/>
    </location>
</feature>
<evidence type="ECO:0000313" key="9">
    <source>
        <dbReference type="Proteomes" id="UP000377803"/>
    </source>
</evidence>
<dbReference type="EC" id="2.3.1.12" evidence="8"/>
<dbReference type="Proteomes" id="UP000377803">
    <property type="component" value="Chromosome"/>
</dbReference>
<dbReference type="PROSITE" id="PS51826">
    <property type="entry name" value="PSBD"/>
    <property type="match status" value="1"/>
</dbReference>
<protein>
    <submittedName>
        <fullName evidence="8">Pyruvate dehydrogenase E2 component (Dihydrolipoamide acetyltransferase)</fullName>
        <ecNumber evidence="8">2.3.1.12</ecNumber>
    </submittedName>
</protein>
<comment type="similarity">
    <text evidence="2">Belongs to the 2-oxoacid dehydrogenase family.</text>
</comment>
<evidence type="ECO:0000256" key="3">
    <source>
        <dbReference type="ARBA" id="ARBA00022679"/>
    </source>
</evidence>
<dbReference type="InterPro" id="IPR050743">
    <property type="entry name" value="2-oxoacid_DH_E2_comp"/>
</dbReference>
<dbReference type="InterPro" id="IPR004167">
    <property type="entry name" value="PSBD"/>
</dbReference>
<evidence type="ECO:0000256" key="2">
    <source>
        <dbReference type="ARBA" id="ARBA00007317"/>
    </source>
</evidence>
<keyword evidence="4" id="KW-0450">Lipoyl</keyword>
<dbReference type="GO" id="GO:0031405">
    <property type="term" value="F:lipoic acid binding"/>
    <property type="evidence" value="ECO:0007669"/>
    <property type="project" value="TreeGrafter"/>
</dbReference>
<dbReference type="PANTHER" id="PTHR43178">
    <property type="entry name" value="DIHYDROLIPOAMIDE ACETYLTRANSFERASE COMPONENT OF PYRUVATE DEHYDROGENASE COMPLEX"/>
    <property type="match status" value="1"/>
</dbReference>
<dbReference type="Pfam" id="PF02817">
    <property type="entry name" value="E3_binding"/>
    <property type="match status" value="1"/>
</dbReference>
<evidence type="ECO:0000256" key="6">
    <source>
        <dbReference type="SAM" id="MobiDB-lite"/>
    </source>
</evidence>
<evidence type="ECO:0000256" key="1">
    <source>
        <dbReference type="ARBA" id="ARBA00001938"/>
    </source>
</evidence>
<feature type="compositionally biased region" description="Basic and acidic residues" evidence="6">
    <location>
        <begin position="170"/>
        <end position="182"/>
    </location>
</feature>
<dbReference type="KEGG" id="ncon:LC1Nh_0055"/>
<dbReference type="GO" id="GO:0005737">
    <property type="term" value="C:cytoplasm"/>
    <property type="evidence" value="ECO:0007669"/>
    <property type="project" value="TreeGrafter"/>
</dbReference>
<evidence type="ECO:0000256" key="5">
    <source>
        <dbReference type="ARBA" id="ARBA00023315"/>
    </source>
</evidence>
<sequence>MKELLVEPGDQVEVGEVIMELEEDKSQAPKENTKDQKPEEASTAEKDQTKDLDVDHNTADVLALPKVRKKAEEKGINLEELDVEGRIRMEDLEGVSETKQEEVKEANKGEKKIKTNSKPVSTPEDVKATPSVRKIAREKGIDISKVKGSGRGGKITREDVLSYSEEEETQDRQDSEIQKTAEDVSGEELSGLEKNVARKMTESRFSAPHVTHVEKVDMTELVELREKANSEVDPHLTYMPFIMKASILAMKSYPRTNAHFDGGNMEVDVKENYNFNVAVDTERGLLVPRIDSIGEKNLLELARDMGETVEKAQNGDLERSDMSPGSFSITNLGVIGGEEFTPIINPPQTCILGIGKIQETAEVLNGEVVPRRTMKLSFSYDHRVIDGATAARFINEIKENLENPEEMMVEI</sequence>
<keyword evidence="3 8" id="KW-0808">Transferase</keyword>
<comment type="cofactor">
    <cofactor evidence="1">
        <name>(R)-lipoate</name>
        <dbReference type="ChEBI" id="CHEBI:83088"/>
    </cofactor>
</comment>
<proteinExistence type="inferred from homology"/>
<keyword evidence="9" id="KW-1185">Reference proteome</keyword>
<keyword evidence="8" id="KW-0670">Pyruvate</keyword>
<dbReference type="AlphaFoldDB" id="A0A5Q0UEG9"/>
<name>A0A5Q0UEG9_9ARCH</name>
<feature type="region of interest" description="Disordered" evidence="6">
    <location>
        <begin position="92"/>
        <end position="131"/>
    </location>
</feature>
<dbReference type="EMBL" id="CP040089">
    <property type="protein sequence ID" value="QGA79963.1"/>
    <property type="molecule type" value="Genomic_DNA"/>
</dbReference>
<dbReference type="Gene3D" id="3.30.559.10">
    <property type="entry name" value="Chloramphenicol acetyltransferase-like domain"/>
    <property type="match status" value="1"/>
</dbReference>
<gene>
    <name evidence="8" type="primary">aceF</name>
    <name evidence="8" type="ORF">LC1Nh_0055</name>
</gene>
<accession>A0A5Q0UEG9</accession>
<evidence type="ECO:0000259" key="7">
    <source>
        <dbReference type="PROSITE" id="PS51826"/>
    </source>
</evidence>
<dbReference type="FunFam" id="3.30.559.10:FF:000007">
    <property type="entry name" value="Dihydrolipoamide acetyltransferase component of pyruvate dehydrogenase complex"/>
    <property type="match status" value="1"/>
</dbReference>
<dbReference type="InterPro" id="IPR001078">
    <property type="entry name" value="2-oxoacid_DH_actylTfrase"/>
</dbReference>
<dbReference type="SUPFAM" id="SSF47005">
    <property type="entry name" value="Peripheral subunit-binding domain of 2-oxo acid dehydrogenase complex"/>
    <property type="match status" value="1"/>
</dbReference>
<dbReference type="InterPro" id="IPR036625">
    <property type="entry name" value="E3-bd_dom_sf"/>
</dbReference>
<evidence type="ECO:0000256" key="4">
    <source>
        <dbReference type="ARBA" id="ARBA00022823"/>
    </source>
</evidence>
<evidence type="ECO:0000313" key="8">
    <source>
        <dbReference type="EMBL" id="QGA79963.1"/>
    </source>
</evidence>
<feature type="compositionally biased region" description="Basic and acidic residues" evidence="6">
    <location>
        <begin position="92"/>
        <end position="113"/>
    </location>
</feature>
<dbReference type="InterPro" id="IPR023213">
    <property type="entry name" value="CAT-like_dom_sf"/>
</dbReference>
<dbReference type="OrthoDB" id="56234at2157"/>
<keyword evidence="5 8" id="KW-0012">Acyltransferase</keyword>
<dbReference type="GO" id="GO:0004742">
    <property type="term" value="F:dihydrolipoyllysine-residue acetyltransferase activity"/>
    <property type="evidence" value="ECO:0007669"/>
    <property type="project" value="UniProtKB-EC"/>
</dbReference>
<dbReference type="SUPFAM" id="SSF52777">
    <property type="entry name" value="CoA-dependent acyltransferases"/>
    <property type="match status" value="1"/>
</dbReference>
<organism evidence="8 9">
    <name type="scientific">Candidatus Nanohalobium constans</name>
    <dbReference type="NCBI Taxonomy" id="2565781"/>
    <lineage>
        <taxon>Archaea</taxon>
        <taxon>Candidatus Nanohalarchaeota</taxon>
        <taxon>Candidatus Nanohalobia</taxon>
        <taxon>Candidatus Nanohalobiales</taxon>
        <taxon>Candidatus Nanohalobiaceae</taxon>
        <taxon>Candidatus Nanohalobium</taxon>
    </lineage>
</organism>
<feature type="region of interest" description="Disordered" evidence="6">
    <location>
        <begin position="145"/>
        <end position="190"/>
    </location>
</feature>
<dbReference type="Pfam" id="PF00198">
    <property type="entry name" value="2-oxoacid_dh"/>
    <property type="match status" value="1"/>
</dbReference>
<feature type="region of interest" description="Disordered" evidence="6">
    <location>
        <begin position="20"/>
        <end position="58"/>
    </location>
</feature>
<dbReference type="PANTHER" id="PTHR43178:SF5">
    <property type="entry name" value="LIPOAMIDE ACYLTRANSFERASE COMPONENT OF BRANCHED-CHAIN ALPHA-KETO ACID DEHYDROGENASE COMPLEX, MITOCHONDRIAL"/>
    <property type="match status" value="1"/>
</dbReference>
<reference evidence="9" key="1">
    <citation type="submission" date="2019-05" db="EMBL/GenBank/DDBJ databases">
        <title>Candidatus Nanohalobium constans, a novel model system to study the DPANN nano-sized archaea: genomic and physiological characterization of a nanoarchaeon co-cultured with its chitinotrophic host.</title>
        <authorList>
            <person name="La Cono V."/>
            <person name="Arcadi E."/>
            <person name="Crisafi F."/>
            <person name="Denaro R."/>
            <person name="La Spada G."/>
            <person name="Messina E."/>
            <person name="Smedile F."/>
            <person name="Toshchakov S.V."/>
            <person name="Shevchenko M.A."/>
            <person name="Golyshin P.N."/>
            <person name="Golyshina O.V."/>
            <person name="Ferrer M."/>
            <person name="Rohde M."/>
            <person name="Mushegian A."/>
            <person name="Sorokin D.Y."/>
            <person name="Giuliano L."/>
            <person name="Yakimov M.M."/>
        </authorList>
    </citation>
    <scope>NUCLEOTIDE SEQUENCE [LARGE SCALE GENOMIC DNA]</scope>
    <source>
        <strain evidence="9">LC1Nh</strain>
    </source>
</reference>
<dbReference type="Gene3D" id="4.10.320.10">
    <property type="entry name" value="E3-binding domain"/>
    <property type="match status" value="1"/>
</dbReference>
<feature type="domain" description="Peripheral subunit-binding (PSBD)" evidence="7">
    <location>
        <begin position="127"/>
        <end position="164"/>
    </location>
</feature>